<keyword evidence="3" id="KW-1185">Reference proteome</keyword>
<comment type="caution">
    <text evidence="2">The sequence shown here is derived from an EMBL/GenBank/DDBJ whole genome shotgun (WGS) entry which is preliminary data.</text>
</comment>
<dbReference type="RefSeq" id="XP_067177115.1">
    <property type="nucleotide sequence ID" value="XM_067322020.1"/>
</dbReference>
<reference evidence="3" key="2">
    <citation type="journal article" date="2021" name="Sci. Data">
        <title>Chromosome-scale genome sequencing, assembly and annotation of six genomes from subfamily Leishmaniinae.</title>
        <authorList>
            <person name="Almutairi H."/>
            <person name="Urbaniak M.D."/>
            <person name="Bates M.D."/>
            <person name="Jariyapan N."/>
            <person name="Kwakye-Nuako G."/>
            <person name="Thomaz Soccol V."/>
            <person name="Al-Salem W.S."/>
            <person name="Dillon R.J."/>
            <person name="Bates P.A."/>
            <person name="Gatherer D."/>
        </authorList>
    </citation>
    <scope>NUCLEOTIDE SEQUENCE [LARGE SCALE GENOMIC DNA]</scope>
</reference>
<name>A0A836GF66_9TRYP</name>
<protein>
    <submittedName>
        <fullName evidence="2">Uncharacterized protein</fullName>
    </submittedName>
</protein>
<dbReference type="EMBL" id="JAFEUZ010000029">
    <property type="protein sequence ID" value="KAG5473881.1"/>
    <property type="molecule type" value="Genomic_DNA"/>
</dbReference>
<dbReference type="Proteomes" id="UP000673552">
    <property type="component" value="Unassembled WGS sequence"/>
</dbReference>
<organism evidence="2 3">
    <name type="scientific">Leishmania martiniquensis</name>
    <dbReference type="NCBI Taxonomy" id="1580590"/>
    <lineage>
        <taxon>Eukaryota</taxon>
        <taxon>Discoba</taxon>
        <taxon>Euglenozoa</taxon>
        <taxon>Kinetoplastea</taxon>
        <taxon>Metakinetoplastina</taxon>
        <taxon>Trypanosomatida</taxon>
        <taxon>Trypanosomatidae</taxon>
        <taxon>Leishmaniinae</taxon>
        <taxon>Leishmania</taxon>
    </lineage>
</organism>
<dbReference type="OrthoDB" id="263863at2759"/>
<evidence type="ECO:0000313" key="3">
    <source>
        <dbReference type="Proteomes" id="UP000673552"/>
    </source>
</evidence>
<feature type="compositionally biased region" description="Polar residues" evidence="1">
    <location>
        <begin position="14"/>
        <end position="34"/>
    </location>
</feature>
<dbReference type="KEGG" id="lmat:92514532"/>
<feature type="region of interest" description="Disordered" evidence="1">
    <location>
        <begin position="294"/>
        <end position="358"/>
    </location>
</feature>
<feature type="compositionally biased region" description="Basic and acidic residues" evidence="1">
    <location>
        <begin position="1"/>
        <end position="11"/>
    </location>
</feature>
<feature type="compositionally biased region" description="Polar residues" evidence="1">
    <location>
        <begin position="321"/>
        <end position="333"/>
    </location>
</feature>
<accession>A0A836GF66</accession>
<feature type="compositionally biased region" description="Low complexity" evidence="1">
    <location>
        <begin position="305"/>
        <end position="320"/>
    </location>
</feature>
<dbReference type="AlphaFoldDB" id="A0A836GF66"/>
<evidence type="ECO:0000313" key="2">
    <source>
        <dbReference type="EMBL" id="KAG5473881.1"/>
    </source>
</evidence>
<feature type="compositionally biased region" description="Low complexity" evidence="1">
    <location>
        <begin position="340"/>
        <end position="356"/>
    </location>
</feature>
<feature type="region of interest" description="Disordered" evidence="1">
    <location>
        <begin position="1"/>
        <end position="41"/>
    </location>
</feature>
<proteinExistence type="predicted"/>
<sequence length="407" mass="41598">MFNPYDPRRVYLDPNSSSTSIPFSYAPATNSSQVPLGPRPDGNIVYLTPGFHSQVPGTSSASNSTAEYANSQLLGTQVGNQRAGEASTAATTSAPVSIVNLMQPPQPLSNISYDPARMSSGTRASFSQYIAAQPAFSQPNAPLQAAQSQMLQQPIVLQANSSSQSFTPSGAAATPPGSQRLMLISGPTHARPINTFYPYQGTAAGAPAAMQSGPSHHPPATTTQLISPLQAASRTPQGHSGSGNFAYVVEPGSPASLLAYSMSQQSFVPITNTPWPPAAAVPVLSSASETPTMALREGNSGVDGASLRSSTQQSLTTSAAVGSQSHRPGSSVASPDAAPTSMSTARGGGTTAAAGGSPDGIQPAALGVRNFFAPEPVGSCLLPNLPLDPIIPPLALPCPRWGKLPRS</sequence>
<gene>
    <name evidence="2" type="ORF">LSCM1_04516</name>
</gene>
<evidence type="ECO:0000256" key="1">
    <source>
        <dbReference type="SAM" id="MobiDB-lite"/>
    </source>
</evidence>
<reference evidence="3" key="1">
    <citation type="journal article" date="2021" name="Microbiol. Resour. Announc.">
        <title>LGAAP: Leishmaniinae Genome Assembly and Annotation Pipeline.</title>
        <authorList>
            <person name="Almutairi H."/>
            <person name="Urbaniak M.D."/>
            <person name="Bates M.D."/>
            <person name="Jariyapan N."/>
            <person name="Kwakye-Nuako G."/>
            <person name="Thomaz-Soccol V."/>
            <person name="Al-Salem W.S."/>
            <person name="Dillon R.J."/>
            <person name="Bates P.A."/>
            <person name="Gatherer D."/>
        </authorList>
    </citation>
    <scope>NUCLEOTIDE SEQUENCE [LARGE SCALE GENOMIC DNA]</scope>
</reference>
<dbReference type="GeneID" id="92514532"/>